<gene>
    <name evidence="1" type="ORF">FHL06_03940</name>
</gene>
<dbReference type="OrthoDB" id="2332707at2"/>
<protein>
    <submittedName>
        <fullName evidence="1">Uncharacterized protein</fullName>
    </submittedName>
</protein>
<evidence type="ECO:0000313" key="1">
    <source>
        <dbReference type="EMBL" id="MQS75543.1"/>
    </source>
</evidence>
<dbReference type="RefSeq" id="WP_153384951.1">
    <property type="nucleotide sequence ID" value="NZ_VDFO01000026.1"/>
</dbReference>
<dbReference type="EMBL" id="VDFP01000005">
    <property type="protein sequence ID" value="MQS75543.1"/>
    <property type="molecule type" value="Genomic_DNA"/>
</dbReference>
<proteinExistence type="predicted"/>
<evidence type="ECO:0000313" key="2">
    <source>
        <dbReference type="Proteomes" id="UP000414364"/>
    </source>
</evidence>
<accession>A0A5P0ZMU2</accession>
<name>A0A5P0ZMU2_9LACO</name>
<sequence>MLSTEILLSDLSLSRRPDFLTIPGFGIGLKLRPVRSSIHKAERTTKYFYQDDLSKPFNSNYFRLSIYFDKDLKYCFEVRL</sequence>
<dbReference type="Proteomes" id="UP000414364">
    <property type="component" value="Unassembled WGS sequence"/>
</dbReference>
<comment type="caution">
    <text evidence="1">The sequence shown here is derived from an EMBL/GenBank/DDBJ whole genome shotgun (WGS) entry which is preliminary data.</text>
</comment>
<dbReference type="AlphaFoldDB" id="A0A5P0ZMU2"/>
<reference evidence="1 2" key="1">
    <citation type="journal article" date="2019" name="Syst. Appl. Microbiol.">
        <title>Polyphasic characterization of two novel Lactobacillus spp. isolated from blown salami packages: Description of Lactobacillus halodurans sp. nov. and Lactobacillus salsicarnum sp. nov.</title>
        <authorList>
            <person name="Schuster J.A."/>
            <person name="Klingl A."/>
            <person name="Vogel R.F."/>
            <person name="Ehrmann M.A."/>
        </authorList>
    </citation>
    <scope>NUCLEOTIDE SEQUENCE [LARGE SCALE GENOMIC DNA]</scope>
    <source>
        <strain evidence="1 2">TMW 1.2172</strain>
    </source>
</reference>
<organism evidence="1 2">
    <name type="scientific">Companilactobacillus halodurans</name>
    <dbReference type="NCBI Taxonomy" id="2584183"/>
    <lineage>
        <taxon>Bacteria</taxon>
        <taxon>Bacillati</taxon>
        <taxon>Bacillota</taxon>
        <taxon>Bacilli</taxon>
        <taxon>Lactobacillales</taxon>
        <taxon>Lactobacillaceae</taxon>
        <taxon>Companilactobacillus</taxon>
    </lineage>
</organism>